<dbReference type="EMBL" id="CP158281">
    <property type="protein sequence ID" value="XBV88728.1"/>
    <property type="molecule type" value="Genomic_DNA"/>
</dbReference>
<feature type="transmembrane region" description="Helical" evidence="8">
    <location>
        <begin position="186"/>
        <end position="210"/>
    </location>
</feature>
<evidence type="ECO:0000256" key="1">
    <source>
        <dbReference type="ARBA" id="ARBA00004651"/>
    </source>
</evidence>
<proteinExistence type="inferred from homology"/>
<evidence type="ECO:0000256" key="2">
    <source>
        <dbReference type="ARBA" id="ARBA00010157"/>
    </source>
</evidence>
<sequence>MNTTLTKSANTLVSKRGSWFVLGGVVILVTLLFGLLSGAGEDRANESAPADAESTQVDQLLKKFPGANKQSVMVVASHDDGSKLSSSEQTDLGKLGGSLGDYIDSSGSSDSSASGDASKATGPIMSDDGKAALLMVPIEVGLTNSDTAETVEGLRDFIAGDSVAGQLEDSGMSLLVTGGPAIGADIASAFGGADFTLLIVTIVIVALLLIITYRSPILWLLPLIVIGTADGLASTVTAAVGDALDLQFDAGIISVLVFGAGANYALLFISRYREELGRENDHRIALGSAWTHTASTILASNLTVVLSLLSLVFAVIPGTRGLGITAAIGLIIAAAAVLFALPPVLAICGKGVFWPFVPKVQEATDETAADETAADETAADETAGTKPAAKSSIWRRIATRVVKKPGIHLGAGIIILGIMATGLIGTSVGLDQSEKFRVQSESAQGLDVLADHFPPGESQPIWVVTDSAHADQVADSVADIDGVVRANVTDETTTGGTSIAKVMVTGEYEPDSPAGLDLVTDIRSDVHAIDGADAQVGGAAATELDARDGNAQDFLTIAPLILAISFIILLGILRAPLVAGTLLVVNVASSAAAIGLGAFLSRTIFGQAALDAQVPILAFLFLVALGIDYSIFLSHRAKKESVVHGARQGMIEAVSHTGGVITSAGIVLAGVFAALGMLPLMVLGQLGLIVGVGVLVDTVLVRTVIVPAIFGLAGNRMWWPNKAITHSEHKYADAAAAAAGDEETRGGQTDQSEGTHILAESDQNEAMAPAGHGRH</sequence>
<gene>
    <name evidence="10" type="ORF">AAFP32_14345</name>
</gene>
<dbReference type="Gene3D" id="1.20.1640.10">
    <property type="entry name" value="Multidrug efflux transporter AcrB transmembrane domain"/>
    <property type="match status" value="2"/>
</dbReference>
<comment type="subcellular location">
    <subcellularLocation>
        <location evidence="1">Cell membrane</location>
        <topology evidence="1">Multi-pass membrane protein</topology>
    </subcellularLocation>
</comment>
<comment type="similarity">
    <text evidence="2">Belongs to the resistance-nodulation-cell division (RND) (TC 2.A.6) family. MmpL subfamily.</text>
</comment>
<organism evidence="10">
    <name type="scientific">Brevibacterium koreense</name>
    <dbReference type="NCBI Taxonomy" id="3140787"/>
    <lineage>
        <taxon>Bacteria</taxon>
        <taxon>Bacillati</taxon>
        <taxon>Actinomycetota</taxon>
        <taxon>Actinomycetes</taxon>
        <taxon>Micrococcales</taxon>
        <taxon>Brevibacteriaceae</taxon>
        <taxon>Brevibacterium</taxon>
    </lineage>
</organism>
<feature type="transmembrane region" description="Helical" evidence="8">
    <location>
        <begin position="688"/>
        <end position="713"/>
    </location>
</feature>
<dbReference type="InterPro" id="IPR004869">
    <property type="entry name" value="MMPL_dom"/>
</dbReference>
<keyword evidence="4 8" id="KW-0812">Transmembrane</keyword>
<dbReference type="PROSITE" id="PS50156">
    <property type="entry name" value="SSD"/>
    <property type="match status" value="2"/>
</dbReference>
<feature type="region of interest" description="Disordered" evidence="7">
    <location>
        <begin position="367"/>
        <end position="387"/>
    </location>
</feature>
<name>A0AAU7ULR2_9MICO</name>
<feature type="transmembrane region" description="Helical" evidence="8">
    <location>
        <begin position="580"/>
        <end position="600"/>
    </location>
</feature>
<feature type="domain" description="SSD" evidence="9">
    <location>
        <begin position="583"/>
        <end position="711"/>
    </location>
</feature>
<reference evidence="10" key="1">
    <citation type="submission" date="2024-06" db="EMBL/GenBank/DDBJ databases">
        <title>Brevibacterium koreense sp. nov., isolated from jogae-jeotgal, a Korean fermented seafood.</title>
        <authorList>
            <person name="Whon T.W."/>
            <person name="Nam S."/>
            <person name="Kim Y."/>
        </authorList>
    </citation>
    <scope>NUCLEOTIDE SEQUENCE</scope>
    <source>
        <strain evidence="10">CBA3109</strain>
    </source>
</reference>
<dbReference type="InterPro" id="IPR050545">
    <property type="entry name" value="Mycobact_MmpL"/>
</dbReference>
<keyword evidence="5 8" id="KW-1133">Transmembrane helix</keyword>
<feature type="region of interest" description="Disordered" evidence="7">
    <location>
        <begin position="734"/>
        <end position="775"/>
    </location>
</feature>
<evidence type="ECO:0000256" key="5">
    <source>
        <dbReference type="ARBA" id="ARBA00022989"/>
    </source>
</evidence>
<feature type="transmembrane region" description="Helical" evidence="8">
    <location>
        <begin position="653"/>
        <end position="682"/>
    </location>
</feature>
<feature type="transmembrane region" description="Helical" evidence="8">
    <location>
        <begin position="290"/>
        <end position="316"/>
    </location>
</feature>
<feature type="transmembrane region" description="Helical" evidence="8">
    <location>
        <begin position="20"/>
        <end position="39"/>
    </location>
</feature>
<evidence type="ECO:0000256" key="8">
    <source>
        <dbReference type="SAM" id="Phobius"/>
    </source>
</evidence>
<keyword evidence="6 8" id="KW-0472">Membrane</keyword>
<evidence type="ECO:0000259" key="9">
    <source>
        <dbReference type="PROSITE" id="PS50156"/>
    </source>
</evidence>
<dbReference type="PANTHER" id="PTHR33406:SF6">
    <property type="entry name" value="MEMBRANE PROTEIN YDGH-RELATED"/>
    <property type="match status" value="1"/>
</dbReference>
<feature type="transmembrane region" description="Helical" evidence="8">
    <location>
        <begin position="612"/>
        <end position="632"/>
    </location>
</feature>
<dbReference type="InterPro" id="IPR000731">
    <property type="entry name" value="SSD"/>
</dbReference>
<accession>A0AAU7ULR2</accession>
<dbReference type="Pfam" id="PF03176">
    <property type="entry name" value="MMPL"/>
    <property type="match status" value="2"/>
</dbReference>
<protein>
    <submittedName>
        <fullName evidence="10">MMPL family transporter</fullName>
    </submittedName>
</protein>
<dbReference type="RefSeq" id="WP_350269710.1">
    <property type="nucleotide sequence ID" value="NZ_CP158281.1"/>
</dbReference>
<feature type="domain" description="SSD" evidence="9">
    <location>
        <begin position="252"/>
        <end position="347"/>
    </location>
</feature>
<evidence type="ECO:0000256" key="7">
    <source>
        <dbReference type="SAM" id="MobiDB-lite"/>
    </source>
</evidence>
<dbReference type="PANTHER" id="PTHR33406">
    <property type="entry name" value="MEMBRANE PROTEIN MJ1562-RELATED"/>
    <property type="match status" value="1"/>
</dbReference>
<feature type="transmembrane region" description="Helical" evidence="8">
    <location>
        <begin position="217"/>
        <end position="240"/>
    </location>
</feature>
<evidence type="ECO:0000313" key="10">
    <source>
        <dbReference type="EMBL" id="XBV88728.1"/>
    </source>
</evidence>
<dbReference type="KEGG" id="bkr:AAFP32_14345"/>
<feature type="transmembrane region" description="Helical" evidence="8">
    <location>
        <begin position="322"/>
        <end position="341"/>
    </location>
</feature>
<evidence type="ECO:0000256" key="4">
    <source>
        <dbReference type="ARBA" id="ARBA00022692"/>
    </source>
</evidence>
<feature type="transmembrane region" description="Helical" evidence="8">
    <location>
        <begin position="246"/>
        <end position="269"/>
    </location>
</feature>
<evidence type="ECO:0000256" key="3">
    <source>
        <dbReference type="ARBA" id="ARBA00022475"/>
    </source>
</evidence>
<feature type="transmembrane region" description="Helical" evidence="8">
    <location>
        <begin position="554"/>
        <end position="573"/>
    </location>
</feature>
<feature type="transmembrane region" description="Helical" evidence="8">
    <location>
        <begin position="406"/>
        <end position="430"/>
    </location>
</feature>
<dbReference type="GO" id="GO:0005886">
    <property type="term" value="C:plasma membrane"/>
    <property type="evidence" value="ECO:0007669"/>
    <property type="project" value="UniProtKB-SubCell"/>
</dbReference>
<feature type="compositionally biased region" description="Acidic residues" evidence="7">
    <location>
        <begin position="367"/>
        <end position="379"/>
    </location>
</feature>
<evidence type="ECO:0000256" key="6">
    <source>
        <dbReference type="ARBA" id="ARBA00023136"/>
    </source>
</evidence>
<keyword evidence="3" id="KW-1003">Cell membrane</keyword>
<dbReference type="AlphaFoldDB" id="A0AAU7ULR2"/>
<dbReference type="SUPFAM" id="SSF82866">
    <property type="entry name" value="Multidrug efflux transporter AcrB transmembrane domain"/>
    <property type="match status" value="2"/>
</dbReference>